<evidence type="ECO:0000313" key="2">
    <source>
        <dbReference type="Proteomes" id="UP001149074"/>
    </source>
</evidence>
<accession>A0A9W9G3E6</accession>
<reference evidence="1" key="2">
    <citation type="journal article" date="2023" name="IMA Fungus">
        <title>Comparative genomic study of the Penicillium genus elucidates a diverse pangenome and 15 lateral gene transfer events.</title>
        <authorList>
            <person name="Petersen C."/>
            <person name="Sorensen T."/>
            <person name="Nielsen M.R."/>
            <person name="Sondergaard T.E."/>
            <person name="Sorensen J.L."/>
            <person name="Fitzpatrick D.A."/>
            <person name="Frisvad J.C."/>
            <person name="Nielsen K.L."/>
        </authorList>
    </citation>
    <scope>NUCLEOTIDE SEQUENCE</scope>
    <source>
        <strain evidence="1">IBT 30761</strain>
    </source>
</reference>
<organism evidence="1 2">
    <name type="scientific">Penicillium argentinense</name>
    <dbReference type="NCBI Taxonomy" id="1131581"/>
    <lineage>
        <taxon>Eukaryota</taxon>
        <taxon>Fungi</taxon>
        <taxon>Dikarya</taxon>
        <taxon>Ascomycota</taxon>
        <taxon>Pezizomycotina</taxon>
        <taxon>Eurotiomycetes</taxon>
        <taxon>Eurotiomycetidae</taxon>
        <taxon>Eurotiales</taxon>
        <taxon>Aspergillaceae</taxon>
        <taxon>Penicillium</taxon>
    </lineage>
</organism>
<dbReference type="Gene3D" id="3.80.10.10">
    <property type="entry name" value="Ribonuclease Inhibitor"/>
    <property type="match status" value="1"/>
</dbReference>
<keyword evidence="2" id="KW-1185">Reference proteome</keyword>
<comment type="caution">
    <text evidence="1">The sequence shown here is derived from an EMBL/GenBank/DDBJ whole genome shotgun (WGS) entry which is preliminary data.</text>
</comment>
<dbReference type="AlphaFoldDB" id="A0A9W9G3E6"/>
<dbReference type="GeneID" id="81353296"/>
<name>A0A9W9G3E6_9EURO</name>
<dbReference type="EMBL" id="JAPQKI010000002">
    <property type="protein sequence ID" value="KAJ5111288.1"/>
    <property type="molecule type" value="Genomic_DNA"/>
</dbReference>
<dbReference type="OrthoDB" id="3140657at2759"/>
<dbReference type="InterPro" id="IPR032675">
    <property type="entry name" value="LRR_dom_sf"/>
</dbReference>
<dbReference type="RefSeq" id="XP_056479358.1">
    <property type="nucleotide sequence ID" value="XM_056614317.1"/>
</dbReference>
<dbReference type="PANTHER" id="PTHR42057:SF2">
    <property type="entry name" value="F-BOX DOMAIN PROTEIN (AFU_ORTHOLOGUE AFUA_4G00200)-RELATED"/>
    <property type="match status" value="1"/>
</dbReference>
<dbReference type="PANTHER" id="PTHR42057">
    <property type="entry name" value="F-BOX DOMAIN PROTEIN (AFU_ORTHOLOGUE AFUA_4G00200)"/>
    <property type="match status" value="1"/>
</dbReference>
<protein>
    <submittedName>
        <fullName evidence="1">Uncharacterized protein</fullName>
    </submittedName>
</protein>
<sequence length="282" mass="32445">MGWLSHPLEELDIYNYQNATPLSEELVDQITGVVKNLSSLRMAVVHELIPASPEGEILVDLDGLHFPQLEFLSLGRFSFVKDEQLVWILGHSSTLEELYLDDCSIIFHAKFCTDEYEPEKCGISQSKLKNTGHELATHFYYTYQSRWHDYFTAIQEGLPRLRRFKIGESIEWAEDYTIPLEGEERLVPGLMDDRYNAFDGGLGPCQFITQQDFQDMKEDEGGPAYEGVEWPGCNEADRDALKELYRSIGQWVDCGHINLESSRHVEDLLQVESYRGPVRIRT</sequence>
<evidence type="ECO:0000313" key="1">
    <source>
        <dbReference type="EMBL" id="KAJ5111288.1"/>
    </source>
</evidence>
<gene>
    <name evidence="1" type="ORF">N7532_001823</name>
</gene>
<dbReference type="Proteomes" id="UP001149074">
    <property type="component" value="Unassembled WGS sequence"/>
</dbReference>
<proteinExistence type="predicted"/>
<reference evidence="1" key="1">
    <citation type="submission" date="2022-11" db="EMBL/GenBank/DDBJ databases">
        <authorList>
            <person name="Petersen C."/>
        </authorList>
    </citation>
    <scope>NUCLEOTIDE SEQUENCE</scope>
    <source>
        <strain evidence="1">IBT 30761</strain>
    </source>
</reference>
<dbReference type="SUPFAM" id="SSF52047">
    <property type="entry name" value="RNI-like"/>
    <property type="match status" value="1"/>
</dbReference>